<dbReference type="PANTHER" id="PTHR34351:SF1">
    <property type="entry name" value="SLR1927 PROTEIN"/>
    <property type="match status" value="1"/>
</dbReference>
<dbReference type="EMBL" id="FXTD01000005">
    <property type="protein sequence ID" value="SMO62871.1"/>
    <property type="molecule type" value="Genomic_DNA"/>
</dbReference>
<name>A0A521CVW2_9EURY</name>
<organism evidence="3 4">
    <name type="scientific">Halorubrum cibi</name>
    <dbReference type="NCBI Taxonomy" id="413815"/>
    <lineage>
        <taxon>Archaea</taxon>
        <taxon>Methanobacteriati</taxon>
        <taxon>Methanobacteriota</taxon>
        <taxon>Stenosarchaea group</taxon>
        <taxon>Halobacteria</taxon>
        <taxon>Halobacteriales</taxon>
        <taxon>Haloferacaceae</taxon>
        <taxon>Halorubrum</taxon>
    </lineage>
</organism>
<dbReference type="PANTHER" id="PTHR34351">
    <property type="entry name" value="SLR1927 PROTEIN-RELATED"/>
    <property type="match status" value="1"/>
</dbReference>
<dbReference type="OrthoDB" id="313155at2157"/>
<feature type="compositionally biased region" description="Low complexity" evidence="1">
    <location>
        <begin position="333"/>
        <end position="352"/>
    </location>
</feature>
<feature type="domain" description="DUF58" evidence="2">
    <location>
        <begin position="197"/>
        <end position="294"/>
    </location>
</feature>
<dbReference type="RefSeq" id="WP_142986437.1">
    <property type="nucleotide sequence ID" value="NZ_FXTD01000005.1"/>
</dbReference>
<gene>
    <name evidence="3" type="ORF">SAMN06264867_10599</name>
</gene>
<sequence length="388" mass="40793">MFDASLTRRGRVVLAVCLAGAVMAVAVGGRSLNAVVLPGVVALAAGYVQMSRLETPGARRSGLVDGFAGEVREVRVDFDGGAPGAPVDRPFVADVRDRLEDGLTAEHATGDAVRAAVGVEPATYRLRLLERGERRLGPIEVRATDVFGLFERRLVVDERDRVVVYPAIRAIPAWFRRGLYADETLGSSRQREEFDRLREYALGDSLRDVHWPATAKHDEIVVKEFAAETDHRRVSIAGETRYSADADAADALATATASLACSLLDDGVPVDVRLPAGEVAAEPGPRGRRELLELAARTGPGSIDGDADVRVVAGRDDARILTEDRTVRFSEMAAASSGSSGRGRAPSASTGSKGPAGSTPSDRDGGRTGRRSEAVAGDGGIGGGGAGR</sequence>
<feature type="compositionally biased region" description="Gly residues" evidence="1">
    <location>
        <begin position="377"/>
        <end position="388"/>
    </location>
</feature>
<evidence type="ECO:0000313" key="3">
    <source>
        <dbReference type="EMBL" id="SMO62871.1"/>
    </source>
</evidence>
<evidence type="ECO:0000313" key="4">
    <source>
        <dbReference type="Proteomes" id="UP000319712"/>
    </source>
</evidence>
<protein>
    <submittedName>
        <fullName evidence="3">Uncharacterized conserved protein, DUF58 family, contains vWF domain</fullName>
    </submittedName>
</protein>
<evidence type="ECO:0000259" key="2">
    <source>
        <dbReference type="Pfam" id="PF01882"/>
    </source>
</evidence>
<accession>A0A521CVW2</accession>
<proteinExistence type="predicted"/>
<reference evidence="3 4" key="1">
    <citation type="submission" date="2017-05" db="EMBL/GenBank/DDBJ databases">
        <authorList>
            <person name="Varghese N."/>
            <person name="Submissions S."/>
        </authorList>
    </citation>
    <scope>NUCLEOTIDE SEQUENCE [LARGE SCALE GENOMIC DNA]</scope>
    <source>
        <strain evidence="3 4">DSM 19504</strain>
    </source>
</reference>
<evidence type="ECO:0000256" key="1">
    <source>
        <dbReference type="SAM" id="MobiDB-lite"/>
    </source>
</evidence>
<dbReference type="Pfam" id="PF01882">
    <property type="entry name" value="DUF58"/>
    <property type="match status" value="1"/>
</dbReference>
<dbReference type="InterPro" id="IPR002881">
    <property type="entry name" value="DUF58"/>
</dbReference>
<dbReference type="Proteomes" id="UP000319712">
    <property type="component" value="Unassembled WGS sequence"/>
</dbReference>
<feature type="region of interest" description="Disordered" evidence="1">
    <location>
        <begin position="332"/>
        <end position="388"/>
    </location>
</feature>
<keyword evidence="4" id="KW-1185">Reference proteome</keyword>
<dbReference type="AlphaFoldDB" id="A0A521CVW2"/>
<feature type="compositionally biased region" description="Basic and acidic residues" evidence="1">
    <location>
        <begin position="361"/>
        <end position="373"/>
    </location>
</feature>